<evidence type="ECO:0000313" key="4">
    <source>
        <dbReference type="EMBL" id="MEV5506745.1"/>
    </source>
</evidence>
<reference evidence="4 5" key="1">
    <citation type="submission" date="2024-06" db="EMBL/GenBank/DDBJ databases">
        <title>The Natural Products Discovery Center: Release of the First 8490 Sequenced Strains for Exploring Actinobacteria Biosynthetic Diversity.</title>
        <authorList>
            <person name="Kalkreuter E."/>
            <person name="Kautsar S.A."/>
            <person name="Yang D."/>
            <person name="Bader C.D."/>
            <person name="Teijaro C.N."/>
            <person name="Fluegel L."/>
            <person name="Davis C.M."/>
            <person name="Simpson J.R."/>
            <person name="Lauterbach L."/>
            <person name="Steele A.D."/>
            <person name="Gui C."/>
            <person name="Meng S."/>
            <person name="Li G."/>
            <person name="Viehrig K."/>
            <person name="Ye F."/>
            <person name="Su P."/>
            <person name="Kiefer A.F."/>
            <person name="Nichols A."/>
            <person name="Cepeda A.J."/>
            <person name="Yan W."/>
            <person name="Fan B."/>
            <person name="Jiang Y."/>
            <person name="Adhikari A."/>
            <person name="Zheng C.-J."/>
            <person name="Schuster L."/>
            <person name="Cowan T.M."/>
            <person name="Smanski M.J."/>
            <person name="Chevrette M.G."/>
            <person name="De Carvalho L.P.S."/>
            <person name="Shen B."/>
        </authorList>
    </citation>
    <scope>NUCLEOTIDE SEQUENCE [LARGE SCALE GENOMIC DNA]</scope>
    <source>
        <strain evidence="4 5">NPDC052347</strain>
    </source>
</reference>
<dbReference type="Proteomes" id="UP001552594">
    <property type="component" value="Unassembled WGS sequence"/>
</dbReference>
<organism evidence="4 5">
    <name type="scientific">Streptomyces orinoci</name>
    <name type="common">Streptoverticillium orinoci</name>
    <dbReference type="NCBI Taxonomy" id="67339"/>
    <lineage>
        <taxon>Bacteria</taxon>
        <taxon>Bacillati</taxon>
        <taxon>Actinomycetota</taxon>
        <taxon>Actinomycetes</taxon>
        <taxon>Kitasatosporales</taxon>
        <taxon>Streptomycetaceae</taxon>
        <taxon>Streptomyces</taxon>
    </lineage>
</organism>
<evidence type="ECO:0000256" key="2">
    <source>
        <dbReference type="SAM" id="SignalP"/>
    </source>
</evidence>
<feature type="compositionally biased region" description="Low complexity" evidence="1">
    <location>
        <begin position="247"/>
        <end position="282"/>
    </location>
</feature>
<name>A0ABV3JVC1_STRON</name>
<protein>
    <submittedName>
        <fullName evidence="4">DUF6777 domain-containing protein</fullName>
    </submittedName>
</protein>
<feature type="chain" id="PRO_5045454175" evidence="2">
    <location>
        <begin position="22"/>
        <end position="353"/>
    </location>
</feature>
<feature type="region of interest" description="Disordered" evidence="1">
    <location>
        <begin position="230"/>
        <end position="353"/>
    </location>
</feature>
<gene>
    <name evidence="4" type="ORF">AB0L16_09730</name>
</gene>
<feature type="domain" description="DUF6777" evidence="3">
    <location>
        <begin position="69"/>
        <end position="221"/>
    </location>
</feature>
<dbReference type="PROSITE" id="PS51257">
    <property type="entry name" value="PROKAR_LIPOPROTEIN"/>
    <property type="match status" value="1"/>
</dbReference>
<evidence type="ECO:0000259" key="3">
    <source>
        <dbReference type="Pfam" id="PF20568"/>
    </source>
</evidence>
<dbReference type="EMBL" id="JBFAUK010000005">
    <property type="protein sequence ID" value="MEV5506745.1"/>
    <property type="molecule type" value="Genomic_DNA"/>
</dbReference>
<keyword evidence="2" id="KW-0732">Signal</keyword>
<comment type="caution">
    <text evidence="4">The sequence shown here is derived from an EMBL/GenBank/DDBJ whole genome shotgun (WGS) entry which is preliminary data.</text>
</comment>
<evidence type="ECO:0000313" key="5">
    <source>
        <dbReference type="Proteomes" id="UP001552594"/>
    </source>
</evidence>
<feature type="region of interest" description="Disordered" evidence="1">
    <location>
        <begin position="63"/>
        <end position="84"/>
    </location>
</feature>
<dbReference type="InterPro" id="IPR046704">
    <property type="entry name" value="DUF6777"/>
</dbReference>
<keyword evidence="5" id="KW-1185">Reference proteome</keyword>
<feature type="signal peptide" evidence="2">
    <location>
        <begin position="1"/>
        <end position="21"/>
    </location>
</feature>
<dbReference type="Pfam" id="PF20568">
    <property type="entry name" value="DUF6777"/>
    <property type="match status" value="1"/>
</dbReference>
<accession>A0ABV3JVC1</accession>
<dbReference type="RefSeq" id="WP_109280435.1">
    <property type="nucleotide sequence ID" value="NZ_JBFAUK010000005.1"/>
</dbReference>
<sequence length="353" mass="35569">MRRTPSLTLLTAGVLAGVTLAAGCSASSGPAKETKVALEGVGVVGDGPFVPSPHSDLRGVASLGGGGETSGDARGAFGGTRRSSQCDKDQLIGQLTADPVKAKAWAGIRGVDAGAIGPYVRGLTPVVLLHDTLVKNHNYEGSGRTYAYLSVLQAGVAVLVDPYGRPAVKCNCGNPLGSPDTPAKPSYQGARWAGFQGAAVTVIRPRPAEKGPLSSIPLVDPFERSRAFDRAVGNDGTRDSKPFSWTPPVGSASPGSPSHTPSGASQGARSPGSPGPSAGPSRRAPETSASPRQAAPGSPEVRPSHGTSSGAMRPTEPPAPTRKVLPVPSEPGPAKPPLDGMSSRAAAPTRGAP</sequence>
<evidence type="ECO:0000256" key="1">
    <source>
        <dbReference type="SAM" id="MobiDB-lite"/>
    </source>
</evidence>
<proteinExistence type="predicted"/>